<dbReference type="AlphaFoldDB" id="A0A445MM29"/>
<feature type="region of interest" description="Disordered" evidence="1">
    <location>
        <begin position="32"/>
        <end position="53"/>
    </location>
</feature>
<sequence length="135" mass="15039">SLYSLAHFGRWRSVEGLIDHRRSIEGEIDCRRSIEGEKGKKKKQKKEDGKKKELPRAVLARKRFFSRARRKIEATPASMPSTSEGLMSVASNAAIDASPAECSVLAVVMFVMMRKDNSIGGEECNHGLREDMGSN</sequence>
<accession>A0A445MM29</accession>
<proteinExistence type="predicted"/>
<dbReference type="EMBL" id="KV876683">
    <property type="protein sequence ID" value="RZR75291.1"/>
    <property type="molecule type" value="Genomic_DNA"/>
</dbReference>
<name>A0A445MM29_ENSVE</name>
<feature type="non-terminal residue" evidence="2">
    <location>
        <position position="1"/>
    </location>
</feature>
<gene>
    <name evidence="2" type="ORF">BHM03_00054070</name>
</gene>
<evidence type="ECO:0000256" key="1">
    <source>
        <dbReference type="SAM" id="MobiDB-lite"/>
    </source>
</evidence>
<organism evidence="2">
    <name type="scientific">Ensete ventricosum</name>
    <name type="common">Abyssinian banana</name>
    <name type="synonym">Musa ensete</name>
    <dbReference type="NCBI Taxonomy" id="4639"/>
    <lineage>
        <taxon>Eukaryota</taxon>
        <taxon>Viridiplantae</taxon>
        <taxon>Streptophyta</taxon>
        <taxon>Embryophyta</taxon>
        <taxon>Tracheophyta</taxon>
        <taxon>Spermatophyta</taxon>
        <taxon>Magnoliopsida</taxon>
        <taxon>Liliopsida</taxon>
        <taxon>Zingiberales</taxon>
        <taxon>Musaceae</taxon>
        <taxon>Ensete</taxon>
    </lineage>
</organism>
<protein>
    <submittedName>
        <fullName evidence="2">Uncharacterized protein</fullName>
    </submittedName>
</protein>
<dbReference type="Proteomes" id="UP000290560">
    <property type="component" value="Unassembled WGS sequence"/>
</dbReference>
<reference evidence="2" key="1">
    <citation type="journal article" date="2018" name="Data Brief">
        <title>Genome sequence data from 17 accessions of Ensete ventricosum, a staple food crop for millions in Ethiopia.</title>
        <authorList>
            <person name="Yemataw Z."/>
            <person name="Muzemil S."/>
            <person name="Ambachew D."/>
            <person name="Tripathi L."/>
            <person name="Tesfaye K."/>
            <person name="Chala A."/>
            <person name="Farbos A."/>
            <person name="O'Neill P."/>
            <person name="Moore K."/>
            <person name="Grant M."/>
            <person name="Studholme D.J."/>
        </authorList>
    </citation>
    <scope>NUCLEOTIDE SEQUENCE [LARGE SCALE GENOMIC DNA]</scope>
    <source>
        <tissue evidence="2">Leaf</tissue>
    </source>
</reference>
<evidence type="ECO:0000313" key="2">
    <source>
        <dbReference type="EMBL" id="RZR75291.1"/>
    </source>
</evidence>